<gene>
    <name evidence="8" type="primary">fur</name>
    <name evidence="9" type="ORF">HF682_15195</name>
</gene>
<comment type="similarity">
    <text evidence="1 8">Belongs to the Fur family.</text>
</comment>
<feature type="binding site" evidence="7">
    <location>
        <position position="102"/>
    </location>
    <ligand>
        <name>Zn(2+)</name>
        <dbReference type="ChEBI" id="CHEBI:29105"/>
    </ligand>
</feature>
<comment type="cofactor">
    <cofactor evidence="7">
        <name>Zn(2+)</name>
        <dbReference type="ChEBI" id="CHEBI:29105"/>
    </cofactor>
    <text evidence="7">Binds 1 zinc ion per subunit.</text>
</comment>
<evidence type="ECO:0000256" key="2">
    <source>
        <dbReference type="ARBA" id="ARBA00022491"/>
    </source>
</evidence>
<dbReference type="EMBL" id="JABAIM010000004">
    <property type="protein sequence ID" value="NLR76512.1"/>
    <property type="molecule type" value="Genomic_DNA"/>
</dbReference>
<dbReference type="InterPro" id="IPR043135">
    <property type="entry name" value="Fur_C"/>
</dbReference>
<protein>
    <recommendedName>
        <fullName evidence="8">Ferric uptake regulation protein</fullName>
    </recommendedName>
</protein>
<dbReference type="GO" id="GO:1900376">
    <property type="term" value="P:regulation of secondary metabolite biosynthetic process"/>
    <property type="evidence" value="ECO:0007669"/>
    <property type="project" value="TreeGrafter"/>
</dbReference>
<keyword evidence="2 8" id="KW-0678">Repressor</keyword>
<dbReference type="Pfam" id="PF01475">
    <property type="entry name" value="FUR"/>
    <property type="match status" value="1"/>
</dbReference>
<dbReference type="Proteomes" id="UP000587991">
    <property type="component" value="Unassembled WGS sequence"/>
</dbReference>
<name>A0A847SKR8_9NEIS</name>
<comment type="subcellular location">
    <subcellularLocation>
        <location evidence="8">Cytoplasm</location>
    </subcellularLocation>
</comment>
<keyword evidence="8" id="KW-0963">Cytoplasm</keyword>
<dbReference type="PANTHER" id="PTHR33202">
    <property type="entry name" value="ZINC UPTAKE REGULATION PROTEIN"/>
    <property type="match status" value="1"/>
</dbReference>
<feature type="binding site" evidence="7">
    <location>
        <position position="139"/>
    </location>
    <ligand>
        <name>Zn(2+)</name>
        <dbReference type="ChEBI" id="CHEBI:29105"/>
    </ligand>
</feature>
<feature type="binding site" evidence="7">
    <location>
        <position position="142"/>
    </location>
    <ligand>
        <name>Zn(2+)</name>
        <dbReference type="ChEBI" id="CHEBI:29105"/>
    </ligand>
</feature>
<reference evidence="9 10" key="1">
    <citation type="submission" date="2020-04" db="EMBL/GenBank/DDBJ databases">
        <title>Draft genome of Leeia sp. IMCC25680.</title>
        <authorList>
            <person name="Song J."/>
            <person name="Cho J.-C."/>
        </authorList>
    </citation>
    <scope>NUCLEOTIDE SEQUENCE [LARGE SCALE GENOMIC DNA]</scope>
    <source>
        <strain evidence="9 10">IMCC25680</strain>
    </source>
</reference>
<dbReference type="InterPro" id="IPR036390">
    <property type="entry name" value="WH_DNA-bd_sf"/>
</dbReference>
<dbReference type="CDD" id="cd07153">
    <property type="entry name" value="Fur_like"/>
    <property type="match status" value="1"/>
</dbReference>
<keyword evidence="3 7" id="KW-0862">Zinc</keyword>
<evidence type="ECO:0000256" key="8">
    <source>
        <dbReference type="RuleBase" id="RU364037"/>
    </source>
</evidence>
<dbReference type="GO" id="GO:0045892">
    <property type="term" value="P:negative regulation of DNA-templated transcription"/>
    <property type="evidence" value="ECO:0007669"/>
    <property type="project" value="TreeGrafter"/>
</dbReference>
<comment type="caution">
    <text evidence="9">The sequence shown here is derived from an EMBL/GenBank/DDBJ whole genome shotgun (WGS) entry which is preliminary data.</text>
</comment>
<evidence type="ECO:0000256" key="6">
    <source>
        <dbReference type="ARBA" id="ARBA00023163"/>
    </source>
</evidence>
<keyword evidence="7 8" id="KW-0479">Metal-binding</keyword>
<evidence type="ECO:0000256" key="5">
    <source>
        <dbReference type="ARBA" id="ARBA00023125"/>
    </source>
</evidence>
<evidence type="ECO:0000313" key="9">
    <source>
        <dbReference type="EMBL" id="NLR76512.1"/>
    </source>
</evidence>
<evidence type="ECO:0000256" key="1">
    <source>
        <dbReference type="ARBA" id="ARBA00007957"/>
    </source>
</evidence>
<dbReference type="PANTHER" id="PTHR33202:SF7">
    <property type="entry name" value="FERRIC UPTAKE REGULATION PROTEIN"/>
    <property type="match status" value="1"/>
</dbReference>
<evidence type="ECO:0000313" key="10">
    <source>
        <dbReference type="Proteomes" id="UP000587991"/>
    </source>
</evidence>
<keyword evidence="10" id="KW-1185">Reference proteome</keyword>
<dbReference type="GO" id="GO:0003700">
    <property type="term" value="F:DNA-binding transcription factor activity"/>
    <property type="evidence" value="ECO:0007669"/>
    <property type="project" value="UniProtKB-UniRule"/>
</dbReference>
<evidence type="ECO:0000256" key="7">
    <source>
        <dbReference type="PIRSR" id="PIRSR602481-1"/>
    </source>
</evidence>
<dbReference type="Gene3D" id="1.10.10.10">
    <property type="entry name" value="Winged helix-like DNA-binding domain superfamily/Winged helix DNA-binding domain"/>
    <property type="match status" value="1"/>
</dbReference>
<comment type="subunit">
    <text evidence="8">Homodimer.</text>
</comment>
<accession>A0A847SKR8</accession>
<organism evidence="9 10">
    <name type="scientific">Leeia aquatica</name>
    <dbReference type="NCBI Taxonomy" id="2725557"/>
    <lineage>
        <taxon>Bacteria</taxon>
        <taxon>Pseudomonadati</taxon>
        <taxon>Pseudomonadota</taxon>
        <taxon>Betaproteobacteria</taxon>
        <taxon>Neisseriales</taxon>
        <taxon>Leeiaceae</taxon>
        <taxon>Leeia</taxon>
    </lineage>
</organism>
<keyword evidence="5 8" id="KW-0238">DNA-binding</keyword>
<keyword evidence="4 8" id="KW-0805">Transcription regulation</keyword>
<dbReference type="InterPro" id="IPR002481">
    <property type="entry name" value="FUR"/>
</dbReference>
<dbReference type="GO" id="GO:0000976">
    <property type="term" value="F:transcription cis-regulatory region binding"/>
    <property type="evidence" value="ECO:0007669"/>
    <property type="project" value="TreeGrafter"/>
</dbReference>
<dbReference type="GO" id="GO:0005737">
    <property type="term" value="C:cytoplasm"/>
    <property type="evidence" value="ECO:0007669"/>
    <property type="project" value="UniProtKB-SubCell"/>
</dbReference>
<proteinExistence type="inferred from homology"/>
<keyword evidence="6 8" id="KW-0804">Transcription</keyword>
<evidence type="ECO:0000256" key="4">
    <source>
        <dbReference type="ARBA" id="ARBA00023015"/>
    </source>
</evidence>
<dbReference type="InterPro" id="IPR036388">
    <property type="entry name" value="WH-like_DNA-bd_sf"/>
</dbReference>
<evidence type="ECO:0000256" key="3">
    <source>
        <dbReference type="ARBA" id="ARBA00022833"/>
    </source>
</evidence>
<sequence length="144" mass="16585">MRRLIRVSADLDAESLLRRTGERVTPARRRILALLLASPTALSQQELLHALADGPAIDRVTVYRVLEWLSEKGLAHKIAGEDRIWRFNAASHRIHQHAHFQCQRCQRVYCLEHIQIDWQPQLPDGFRLHHADITLKGDCPSCSR</sequence>
<dbReference type="Gene3D" id="3.30.1490.190">
    <property type="match status" value="1"/>
</dbReference>
<dbReference type="AlphaFoldDB" id="A0A847SKR8"/>
<feature type="binding site" evidence="7">
    <location>
        <position position="105"/>
    </location>
    <ligand>
        <name>Zn(2+)</name>
        <dbReference type="ChEBI" id="CHEBI:29105"/>
    </ligand>
</feature>
<dbReference type="SUPFAM" id="SSF46785">
    <property type="entry name" value="Winged helix' DNA-binding domain"/>
    <property type="match status" value="1"/>
</dbReference>
<keyword evidence="8" id="KW-0408">Iron</keyword>
<dbReference type="GO" id="GO:0008270">
    <property type="term" value="F:zinc ion binding"/>
    <property type="evidence" value="ECO:0007669"/>
    <property type="project" value="TreeGrafter"/>
</dbReference>